<name>A0AAW4ZT17_PHOPO</name>
<gene>
    <name evidence="1" type="ORF">GLP33_04690</name>
</gene>
<keyword evidence="1" id="KW-0540">Nuclease</keyword>
<dbReference type="InterPro" id="IPR018579">
    <property type="entry name" value="Restrct_endonuc_II_LlaJI"/>
</dbReference>
<accession>A0AAW4ZT17</accession>
<evidence type="ECO:0000313" key="1">
    <source>
        <dbReference type="EMBL" id="MCF2301027.1"/>
    </source>
</evidence>
<organism evidence="1 2">
    <name type="scientific">Photobacterium phosphoreum</name>
    <dbReference type="NCBI Taxonomy" id="659"/>
    <lineage>
        <taxon>Bacteria</taxon>
        <taxon>Pseudomonadati</taxon>
        <taxon>Pseudomonadota</taxon>
        <taxon>Gammaproteobacteria</taxon>
        <taxon>Vibrionales</taxon>
        <taxon>Vibrionaceae</taxon>
        <taxon>Photobacterium</taxon>
    </lineage>
</organism>
<keyword evidence="1" id="KW-0378">Hydrolase</keyword>
<proteinExistence type="predicted"/>
<dbReference type="Pfam" id="PF09563">
    <property type="entry name" value="RE_LlaJI"/>
    <property type="match status" value="1"/>
</dbReference>
<protein>
    <submittedName>
        <fullName evidence="1">LlaJI family restriction endonuclease</fullName>
    </submittedName>
</protein>
<comment type="caution">
    <text evidence="1">The sequence shown here is derived from an EMBL/GenBank/DDBJ whole genome shotgun (WGS) entry which is preliminary data.</text>
</comment>
<dbReference type="AlphaFoldDB" id="A0AAW4ZT17"/>
<dbReference type="RefSeq" id="WP_232580825.1">
    <property type="nucleotide sequence ID" value="NZ_WMCP01000003.1"/>
</dbReference>
<dbReference type="GO" id="GO:0004519">
    <property type="term" value="F:endonuclease activity"/>
    <property type="evidence" value="ECO:0007669"/>
    <property type="project" value="UniProtKB-KW"/>
</dbReference>
<evidence type="ECO:0000313" key="2">
    <source>
        <dbReference type="Proteomes" id="UP000813876"/>
    </source>
</evidence>
<dbReference type="EMBL" id="WMCP01000003">
    <property type="protein sequence ID" value="MCF2301027.1"/>
    <property type="molecule type" value="Genomic_DNA"/>
</dbReference>
<dbReference type="Proteomes" id="UP000813876">
    <property type="component" value="Unassembled WGS sequence"/>
</dbReference>
<sequence length="420" mass="47936">MPSKLYHYTDRALVSSLPDDLKKQMYNQYLITHDDIKISFCGLVINSSGAHVFLPRNSNIPKLDSRESYQIASFLMKAIRRYSEDRTSKLYALDGGIDCIGSHRLNLISTLLEDFCNNGLYSRRLSEKVLNTGKPDWKRTISNQTPFPGKGGPVYLDVYGTRRRYFSDSEVSRIHASIIKQIDKSFGWIVTGSNLSVSQDIQNIPLPKGNITEQLRVLHSELISVFSERDIRLLQLLSEYLECNHGREISDSVIGLKHFHGMWEHMLDKTLSWNFPVNRLLSVPTYQFNDGTLKPAASKAQRTDTVLRYPNSNKFAVVDAKYYGAQGLNSAPGWPDLVKQFFYAKALKVYCPESKVSNAFVFPGSGPLKSVHMQNRTTKNLEDDDYPPIKCLYLDPIKLINHYVKGKKLEEFSRDILFND</sequence>
<keyword evidence="1" id="KW-0255">Endonuclease</keyword>
<reference evidence="1" key="1">
    <citation type="submission" date="2019-11" db="EMBL/GenBank/DDBJ databases">
        <title>Comparative genomics of photobacteria reveal adaptation to distinct habitats.</title>
        <authorList>
            <person name="Fuertes-Perez S."/>
            <person name="Hilgarth M."/>
            <person name="Vogel R.F."/>
        </authorList>
    </citation>
    <scope>NUCLEOTIDE SEQUENCE</scope>
    <source>
        <strain evidence="1">TMW2.2145</strain>
    </source>
</reference>